<comment type="caution">
    <text evidence="2">The sequence shown here is derived from an EMBL/GenBank/DDBJ whole genome shotgun (WGS) entry which is preliminary data.</text>
</comment>
<dbReference type="EMBL" id="VJMJ01000175">
    <property type="protein sequence ID" value="KAF0728668.1"/>
    <property type="molecule type" value="Genomic_DNA"/>
</dbReference>
<evidence type="ECO:0000256" key="1">
    <source>
        <dbReference type="SAM" id="Phobius"/>
    </source>
</evidence>
<dbReference type="VEuPathDB" id="FungiDB:AeMF1_006243"/>
<gene>
    <name evidence="2" type="ORF">Ae201684_013626</name>
</gene>
<evidence type="ECO:0000313" key="2">
    <source>
        <dbReference type="EMBL" id="KAF0728668.1"/>
    </source>
</evidence>
<evidence type="ECO:0000313" key="3">
    <source>
        <dbReference type="Proteomes" id="UP000481153"/>
    </source>
</evidence>
<accession>A0A6G0WMW3</accession>
<dbReference type="AlphaFoldDB" id="A0A6G0WMW3"/>
<reference evidence="2 3" key="1">
    <citation type="submission" date="2019-07" db="EMBL/GenBank/DDBJ databases">
        <title>Genomics analysis of Aphanomyces spp. identifies a new class of oomycete effector associated with host adaptation.</title>
        <authorList>
            <person name="Gaulin E."/>
        </authorList>
    </citation>
    <scope>NUCLEOTIDE SEQUENCE [LARGE SCALE GENOMIC DNA]</scope>
    <source>
        <strain evidence="2 3">ATCC 201684</strain>
    </source>
</reference>
<dbReference type="Proteomes" id="UP000481153">
    <property type="component" value="Unassembled WGS sequence"/>
</dbReference>
<feature type="transmembrane region" description="Helical" evidence="1">
    <location>
        <begin position="86"/>
        <end position="106"/>
    </location>
</feature>
<keyword evidence="1" id="KW-0472">Membrane</keyword>
<keyword evidence="3" id="KW-1185">Reference proteome</keyword>
<organism evidence="2 3">
    <name type="scientific">Aphanomyces euteiches</name>
    <dbReference type="NCBI Taxonomy" id="100861"/>
    <lineage>
        <taxon>Eukaryota</taxon>
        <taxon>Sar</taxon>
        <taxon>Stramenopiles</taxon>
        <taxon>Oomycota</taxon>
        <taxon>Saprolegniomycetes</taxon>
        <taxon>Saprolegniales</taxon>
        <taxon>Verrucalvaceae</taxon>
        <taxon>Aphanomyces</taxon>
    </lineage>
</organism>
<proteinExistence type="predicted"/>
<name>A0A6G0WMW3_9STRA</name>
<protein>
    <submittedName>
        <fullName evidence="2">Uncharacterized protein</fullName>
    </submittedName>
</protein>
<sequence length="160" mass="17322">MDCDMRPTTPIKLPKASGVVVSANTSMLRVYAKSLCTACTPIVEFGHNICELKFTYNDTAQTITVLSSKAHIGGVHTVGLMFQRTAASVASLVMRVLCVLFAIFGYTASQKTIRWCDPTALSTWYKRAIYTMSPPIYRYSATRSASRASASTATGSSLGM</sequence>
<keyword evidence="1" id="KW-1133">Transmembrane helix</keyword>
<keyword evidence="1" id="KW-0812">Transmembrane</keyword>